<keyword evidence="3" id="KW-1185">Reference proteome</keyword>
<reference evidence="2 3" key="1">
    <citation type="submission" date="2016-10" db="EMBL/GenBank/DDBJ databases">
        <authorList>
            <person name="de Groot N.N."/>
        </authorList>
    </citation>
    <scope>NUCLEOTIDE SEQUENCE [LARGE SCALE GENOMIC DNA]</scope>
    <source>
        <strain evidence="2 3">CGMCC 4.2022</strain>
    </source>
</reference>
<protein>
    <submittedName>
        <fullName evidence="2">Acetyltransferase (GNAT) family protein</fullName>
    </submittedName>
</protein>
<dbReference type="GO" id="GO:0016747">
    <property type="term" value="F:acyltransferase activity, transferring groups other than amino-acyl groups"/>
    <property type="evidence" value="ECO:0007669"/>
    <property type="project" value="InterPro"/>
</dbReference>
<evidence type="ECO:0000313" key="2">
    <source>
        <dbReference type="EMBL" id="SDN43930.1"/>
    </source>
</evidence>
<dbReference type="InterPro" id="IPR016181">
    <property type="entry name" value="Acyl_CoA_acyltransferase"/>
</dbReference>
<dbReference type="RefSeq" id="WP_093783950.1">
    <property type="nucleotide sequence ID" value="NZ_FNIE01000004.1"/>
</dbReference>
<dbReference type="EMBL" id="FNIE01000004">
    <property type="protein sequence ID" value="SDN43930.1"/>
    <property type="molecule type" value="Genomic_DNA"/>
</dbReference>
<dbReference type="Gene3D" id="3.40.630.30">
    <property type="match status" value="1"/>
</dbReference>
<dbReference type="CDD" id="cd04301">
    <property type="entry name" value="NAT_SF"/>
    <property type="match status" value="1"/>
</dbReference>
<evidence type="ECO:0000313" key="3">
    <source>
        <dbReference type="Proteomes" id="UP000199341"/>
    </source>
</evidence>
<keyword evidence="2" id="KW-0808">Transferase</keyword>
<dbReference type="Proteomes" id="UP000199341">
    <property type="component" value="Unassembled WGS sequence"/>
</dbReference>
<gene>
    <name evidence="2" type="ORF">SAMN05216259_104154</name>
</gene>
<dbReference type="OrthoDB" id="4208at2"/>
<dbReference type="SUPFAM" id="SSF55729">
    <property type="entry name" value="Acyl-CoA N-acyltransferases (Nat)"/>
    <property type="match status" value="1"/>
</dbReference>
<dbReference type="PROSITE" id="PS51186">
    <property type="entry name" value="GNAT"/>
    <property type="match status" value="1"/>
</dbReference>
<evidence type="ECO:0000259" key="1">
    <source>
        <dbReference type="PROSITE" id="PS51186"/>
    </source>
</evidence>
<dbReference type="STRING" id="310781.SAMN05216259_104154"/>
<proteinExistence type="predicted"/>
<dbReference type="InterPro" id="IPR000182">
    <property type="entry name" value="GNAT_dom"/>
</dbReference>
<feature type="domain" description="N-acetyltransferase" evidence="1">
    <location>
        <begin position="125"/>
        <end position="257"/>
    </location>
</feature>
<organism evidence="2 3">
    <name type="scientific">Actinacidiphila guanduensis</name>
    <dbReference type="NCBI Taxonomy" id="310781"/>
    <lineage>
        <taxon>Bacteria</taxon>
        <taxon>Bacillati</taxon>
        <taxon>Actinomycetota</taxon>
        <taxon>Actinomycetes</taxon>
        <taxon>Kitasatosporales</taxon>
        <taxon>Streptomycetaceae</taxon>
        <taxon>Actinacidiphila</taxon>
    </lineage>
</organism>
<sequence>MNDIDDPLRPVVGAYAALFEQLAAVTTGRFRRGPGGTVLAVSGSAVSALNLVVSPALVPDPEEVALLAAAGTPWEVPWSIQVRGVPGPRLAAVAAGYGLTAFSSEPLMVRPAELGPPEPPATGDLRVRAVPVEEFGRYAEAVTEGFQAPAGTFELLADPVLAKLDGVAFHLAEVDGIPVGTGMTAVSGGLTGIFNVTTLPAHRRRGYGRAVTAELVRAGFAAGGTTAYLYASEMGASVYASLGFRTREHLTVITAPS</sequence>
<dbReference type="Pfam" id="PF13508">
    <property type="entry name" value="Acetyltransf_7"/>
    <property type="match status" value="1"/>
</dbReference>
<accession>A0A1H0BE61</accession>
<name>A0A1H0BE61_9ACTN</name>
<dbReference type="AlphaFoldDB" id="A0A1H0BE61"/>